<dbReference type="GO" id="GO:0004729">
    <property type="term" value="F:oxygen-dependent protoporphyrinogen oxidase activity"/>
    <property type="evidence" value="ECO:0007669"/>
    <property type="project" value="UniProtKB-UniRule"/>
</dbReference>
<proteinExistence type="inferred from homology"/>
<evidence type="ECO:0000256" key="6">
    <source>
        <dbReference type="ARBA" id="ARBA00012402"/>
    </source>
</evidence>
<dbReference type="Gene3D" id="3.90.660.20">
    <property type="entry name" value="Protoporphyrinogen oxidase, mitochondrial, domain 2"/>
    <property type="match status" value="1"/>
</dbReference>
<protein>
    <recommendedName>
        <fullName evidence="7 12">Coproporphyrinogen III oxidase</fullName>
        <ecNumber evidence="6 12">1.3.3.15</ecNumber>
    </recommendedName>
</protein>
<dbReference type="Pfam" id="PF01593">
    <property type="entry name" value="Amino_oxidase"/>
    <property type="match status" value="1"/>
</dbReference>
<evidence type="ECO:0000313" key="14">
    <source>
        <dbReference type="EMBL" id="OIV35591.1"/>
    </source>
</evidence>
<dbReference type="EMBL" id="MLCF01000144">
    <property type="protein sequence ID" value="OIV35591.1"/>
    <property type="molecule type" value="Genomic_DNA"/>
</dbReference>
<dbReference type="SUPFAM" id="SSF54373">
    <property type="entry name" value="FAD-linked reductases, C-terminal domain"/>
    <property type="match status" value="1"/>
</dbReference>
<comment type="cofactor">
    <cofactor evidence="2 12">
        <name>FAD</name>
        <dbReference type="ChEBI" id="CHEBI:57692"/>
    </cofactor>
</comment>
<evidence type="ECO:0000313" key="15">
    <source>
        <dbReference type="Proteomes" id="UP000243342"/>
    </source>
</evidence>
<dbReference type="AlphaFoldDB" id="A0A1J7BA74"/>
<dbReference type="PANTHER" id="PTHR42923:SF3">
    <property type="entry name" value="PROTOPORPHYRINOGEN OXIDASE"/>
    <property type="match status" value="1"/>
</dbReference>
<keyword evidence="10 12" id="KW-0560">Oxidoreductase</keyword>
<dbReference type="InterPro" id="IPR036188">
    <property type="entry name" value="FAD/NAD-bd_sf"/>
</dbReference>
<keyword evidence="12" id="KW-0963">Cytoplasm</keyword>
<comment type="subcellular location">
    <subcellularLocation>
        <location evidence="12">Cytoplasm</location>
    </subcellularLocation>
</comment>
<dbReference type="Proteomes" id="UP000243342">
    <property type="component" value="Unassembled WGS sequence"/>
</dbReference>
<evidence type="ECO:0000256" key="7">
    <source>
        <dbReference type="ARBA" id="ARBA00019046"/>
    </source>
</evidence>
<dbReference type="OrthoDB" id="4496419at2"/>
<evidence type="ECO:0000256" key="10">
    <source>
        <dbReference type="ARBA" id="ARBA00023002"/>
    </source>
</evidence>
<accession>A0A1J7BA74</accession>
<evidence type="ECO:0000256" key="4">
    <source>
        <dbReference type="ARBA" id="ARBA00004744"/>
    </source>
</evidence>
<dbReference type="STRING" id="1428644.BIV57_20825"/>
<keyword evidence="15" id="KW-1185">Reference proteome</keyword>
<keyword evidence="8 12" id="KW-0285">Flavoprotein</keyword>
<feature type="domain" description="Amine oxidase" evidence="13">
    <location>
        <begin position="8"/>
        <end position="465"/>
    </location>
</feature>
<dbReference type="PANTHER" id="PTHR42923">
    <property type="entry name" value="PROTOPORPHYRINOGEN OXIDASE"/>
    <property type="match status" value="1"/>
</dbReference>
<evidence type="ECO:0000256" key="3">
    <source>
        <dbReference type="ARBA" id="ARBA00002185"/>
    </source>
</evidence>
<comment type="similarity">
    <text evidence="5 12">Belongs to the protoporphyrinogen/coproporphyrinogen oxidase family. Coproporphyrinogen III oxidase subfamily.</text>
</comment>
<dbReference type="UniPathway" id="UPA00252"/>
<comment type="catalytic activity">
    <reaction evidence="1">
        <text>coproporphyrinogen III + 3 O2 = coproporphyrin III + 3 H2O2</text>
        <dbReference type="Rhea" id="RHEA:43436"/>
        <dbReference type="ChEBI" id="CHEBI:15379"/>
        <dbReference type="ChEBI" id="CHEBI:16240"/>
        <dbReference type="ChEBI" id="CHEBI:57309"/>
        <dbReference type="ChEBI" id="CHEBI:131725"/>
        <dbReference type="EC" id="1.3.3.15"/>
    </reaction>
    <physiologicalReaction direction="left-to-right" evidence="1">
        <dbReference type="Rhea" id="RHEA:43437"/>
    </physiologicalReaction>
</comment>
<comment type="function">
    <text evidence="3 12">Involved in coproporphyrin-dependent heme b biosynthesis. Catalyzes the oxidation of coproporphyrinogen III to coproporphyrin III.</text>
</comment>
<comment type="caution">
    <text evidence="14">The sequence shown here is derived from an EMBL/GenBank/DDBJ whole genome shotgun (WGS) entry which is preliminary data.</text>
</comment>
<evidence type="ECO:0000259" key="13">
    <source>
        <dbReference type="Pfam" id="PF01593"/>
    </source>
</evidence>
<dbReference type="Gene3D" id="3.50.50.60">
    <property type="entry name" value="FAD/NAD(P)-binding domain"/>
    <property type="match status" value="1"/>
</dbReference>
<evidence type="ECO:0000256" key="11">
    <source>
        <dbReference type="ARBA" id="ARBA00023133"/>
    </source>
</evidence>
<gene>
    <name evidence="14" type="ORF">BIV57_20825</name>
</gene>
<dbReference type="Gene3D" id="1.10.3110.10">
    <property type="entry name" value="protoporphyrinogen ix oxidase, domain 3"/>
    <property type="match status" value="1"/>
</dbReference>
<dbReference type="NCBIfam" id="TIGR00562">
    <property type="entry name" value="proto_IX_ox"/>
    <property type="match status" value="1"/>
</dbReference>
<name>A0A1J7BA74_9ACTN</name>
<evidence type="ECO:0000256" key="2">
    <source>
        <dbReference type="ARBA" id="ARBA00001974"/>
    </source>
</evidence>
<sequence length="479" mass="48499">MVVVGGGIAGLAAAWELAGRGVAVTVLEASARVGGKLRAGEVGGVTVDLGAEAMIARRPEGVRLAREVGLGDALEPPATTGSAIWSRGAMRPMPKGHLMGVPADPAALAASGVLSAAGLERIALEPRLPAAPLDGDVSVGQFVAARLGREVVDRLVEPLLGGVYAGNADRISLQAAIPQLYALARQGGSLLEAVGKHLEAARAQQAGAGGAPAPVFTGVRGGLGRLPQAVAEALAARDGAELRTGIAVTRLRRAAGGRGWLLDTEGPDGARELAADAVVLAVPAPAAAVLLERHAPAAAAELAAVEYADMALVTMAFRGRAIAEGTLNGSGFLVPPVEGRTIKASTFSANKWAWVGAQDPGTVVLRASVGRHGEERDLGRDDAELVALARADLRRAVGLAAEPVDTAVTRWHRGLPQYPVGQPESAARIRRGVAALGGIEVCGAAYDGVGVPACIGGARAAAGRIADAFDKSEVHEGQR</sequence>
<dbReference type="InterPro" id="IPR050464">
    <property type="entry name" value="Zeta_carotene_desat/Oxidored"/>
</dbReference>
<organism evidence="14 15">
    <name type="scientific">Mangrovactinospora gilvigrisea</name>
    <dbReference type="NCBI Taxonomy" id="1428644"/>
    <lineage>
        <taxon>Bacteria</taxon>
        <taxon>Bacillati</taxon>
        <taxon>Actinomycetota</taxon>
        <taxon>Actinomycetes</taxon>
        <taxon>Kitasatosporales</taxon>
        <taxon>Streptomycetaceae</taxon>
        <taxon>Mangrovactinospora</taxon>
    </lineage>
</organism>
<dbReference type="InterPro" id="IPR004572">
    <property type="entry name" value="Protoporphyrinogen_oxidase"/>
</dbReference>
<dbReference type="GO" id="GO:0006783">
    <property type="term" value="P:heme biosynthetic process"/>
    <property type="evidence" value="ECO:0007669"/>
    <property type="project" value="UniProtKB-UniRule"/>
</dbReference>
<evidence type="ECO:0000256" key="9">
    <source>
        <dbReference type="ARBA" id="ARBA00022827"/>
    </source>
</evidence>
<dbReference type="SUPFAM" id="SSF51905">
    <property type="entry name" value="FAD/NAD(P)-binding domain"/>
    <property type="match status" value="1"/>
</dbReference>
<evidence type="ECO:0000256" key="8">
    <source>
        <dbReference type="ARBA" id="ARBA00022630"/>
    </source>
</evidence>
<evidence type="ECO:0000256" key="1">
    <source>
        <dbReference type="ARBA" id="ARBA00001755"/>
    </source>
</evidence>
<reference evidence="14 15" key="1">
    <citation type="submission" date="2016-10" db="EMBL/GenBank/DDBJ databases">
        <title>Genome sequence of Streptomyces gilvigriseus MUSC 26.</title>
        <authorList>
            <person name="Lee L.-H."/>
            <person name="Ser H.-L."/>
        </authorList>
    </citation>
    <scope>NUCLEOTIDE SEQUENCE [LARGE SCALE GENOMIC DNA]</scope>
    <source>
        <strain evidence="14 15">MUSC 26</strain>
    </source>
</reference>
<evidence type="ECO:0000256" key="12">
    <source>
        <dbReference type="RuleBase" id="RU364052"/>
    </source>
</evidence>
<dbReference type="InterPro" id="IPR002937">
    <property type="entry name" value="Amino_oxidase"/>
</dbReference>
<dbReference type="GO" id="GO:0005737">
    <property type="term" value="C:cytoplasm"/>
    <property type="evidence" value="ECO:0007669"/>
    <property type="project" value="UniProtKB-SubCell"/>
</dbReference>
<dbReference type="EC" id="1.3.3.15" evidence="6 12"/>
<evidence type="ECO:0000256" key="5">
    <source>
        <dbReference type="ARBA" id="ARBA00008310"/>
    </source>
</evidence>
<keyword evidence="11 12" id="KW-0350">Heme biosynthesis</keyword>
<keyword evidence="9 12" id="KW-0274">FAD</keyword>
<comment type="pathway">
    <text evidence="4 12">Porphyrin-containing compound metabolism; protoheme biosynthesis.</text>
</comment>